<reference evidence="3" key="1">
    <citation type="journal article" date="2020" name="Stud. Mycol.">
        <title>101 Dothideomycetes genomes: A test case for predicting lifestyles and emergence of pathogens.</title>
        <authorList>
            <person name="Haridas S."/>
            <person name="Albert R."/>
            <person name="Binder M."/>
            <person name="Bloem J."/>
            <person name="LaButti K."/>
            <person name="Salamov A."/>
            <person name="Andreopoulos B."/>
            <person name="Baker S."/>
            <person name="Barry K."/>
            <person name="Bills G."/>
            <person name="Bluhm B."/>
            <person name="Cannon C."/>
            <person name="Castanera R."/>
            <person name="Culley D."/>
            <person name="Daum C."/>
            <person name="Ezra D."/>
            <person name="Gonzalez J."/>
            <person name="Henrissat B."/>
            <person name="Kuo A."/>
            <person name="Liang C."/>
            <person name="Lipzen A."/>
            <person name="Lutzoni F."/>
            <person name="Magnuson J."/>
            <person name="Mondo S."/>
            <person name="Nolan M."/>
            <person name="Ohm R."/>
            <person name="Pangilinan J."/>
            <person name="Park H.-J."/>
            <person name="Ramirez L."/>
            <person name="Alfaro M."/>
            <person name="Sun H."/>
            <person name="Tritt A."/>
            <person name="Yoshinaga Y."/>
            <person name="Zwiers L.-H."/>
            <person name="Turgeon B."/>
            <person name="Goodwin S."/>
            <person name="Spatafora J."/>
            <person name="Crous P."/>
            <person name="Grigoriev I."/>
        </authorList>
    </citation>
    <scope>NUCLEOTIDE SEQUENCE [LARGE SCALE GENOMIC DNA]</scope>
    <source>
        <strain evidence="3">CBS 304.66</strain>
    </source>
</reference>
<evidence type="ECO:0000313" key="3">
    <source>
        <dbReference type="Proteomes" id="UP000800093"/>
    </source>
</evidence>
<protein>
    <submittedName>
        <fullName evidence="2">Uncharacterized protein</fullName>
    </submittedName>
</protein>
<organism evidence="2 3">
    <name type="scientific">Lojkania enalia</name>
    <dbReference type="NCBI Taxonomy" id="147567"/>
    <lineage>
        <taxon>Eukaryota</taxon>
        <taxon>Fungi</taxon>
        <taxon>Dikarya</taxon>
        <taxon>Ascomycota</taxon>
        <taxon>Pezizomycotina</taxon>
        <taxon>Dothideomycetes</taxon>
        <taxon>Pleosporomycetidae</taxon>
        <taxon>Pleosporales</taxon>
        <taxon>Pleosporales incertae sedis</taxon>
        <taxon>Lojkania</taxon>
    </lineage>
</organism>
<comment type="caution">
    <text evidence="2">The sequence shown here is derived from an EMBL/GenBank/DDBJ whole genome shotgun (WGS) entry which is preliminary data.</text>
</comment>
<evidence type="ECO:0000313" key="2">
    <source>
        <dbReference type="EMBL" id="KAF2269550.1"/>
    </source>
</evidence>
<keyword evidence="3" id="KW-1185">Reference proteome</keyword>
<feature type="compositionally biased region" description="Polar residues" evidence="1">
    <location>
        <begin position="7"/>
        <end position="18"/>
    </location>
</feature>
<dbReference type="OrthoDB" id="3920403at2759"/>
<dbReference type="Proteomes" id="UP000800093">
    <property type="component" value="Unassembled WGS sequence"/>
</dbReference>
<feature type="region of interest" description="Disordered" evidence="1">
    <location>
        <begin position="1"/>
        <end position="20"/>
    </location>
</feature>
<name>A0A9P4NAK1_9PLEO</name>
<accession>A0A9P4NAK1</accession>
<dbReference type="EMBL" id="ML986582">
    <property type="protein sequence ID" value="KAF2269550.1"/>
    <property type="molecule type" value="Genomic_DNA"/>
</dbReference>
<evidence type="ECO:0000256" key="1">
    <source>
        <dbReference type="SAM" id="MobiDB-lite"/>
    </source>
</evidence>
<gene>
    <name evidence="2" type="ORF">CC78DRAFT_529300</name>
</gene>
<sequence length="229" mass="24732">MSRHPRGSSTTPLSTAPMSPSAIPDLAILPAPVAANTLPVGQLVTKSAKLDPTTLEDRDYDDVGTRWYKDVILISSENGQFTTSLGAAHLINNRELQAGSEVGTIEAEQMRVRMLKDEGASLKKAFQDKQAAEWVKAQVQSGEEVGFVTAAREVTNASYKRARLVDIGNGNWEVIREVGGEGQDGKRRDSGLEVHTGSKSDVVGVIVKKVQLTGDQVELGEELSTQFWA</sequence>
<dbReference type="AlphaFoldDB" id="A0A9P4NAK1"/>
<proteinExistence type="predicted"/>